<keyword evidence="5 7" id="KW-0560">Oxidoreductase</keyword>
<dbReference type="InterPro" id="IPR016163">
    <property type="entry name" value="Ald_DH_C"/>
</dbReference>
<dbReference type="PANTHER" id="PTHR11063:SF8">
    <property type="entry name" value="DELTA-1-PYRROLINE-5-CARBOXYLATE SYNTHASE"/>
    <property type="match status" value="1"/>
</dbReference>
<dbReference type="InterPro" id="IPR000965">
    <property type="entry name" value="GPR_dom"/>
</dbReference>
<evidence type="ECO:0000313" key="10">
    <source>
        <dbReference type="Proteomes" id="UP000441585"/>
    </source>
</evidence>
<comment type="catalytic activity">
    <reaction evidence="6 7">
        <text>L-glutamate 5-semialdehyde + phosphate + NADP(+) = L-glutamyl 5-phosphate + NADPH + H(+)</text>
        <dbReference type="Rhea" id="RHEA:19541"/>
        <dbReference type="ChEBI" id="CHEBI:15378"/>
        <dbReference type="ChEBI" id="CHEBI:43474"/>
        <dbReference type="ChEBI" id="CHEBI:57783"/>
        <dbReference type="ChEBI" id="CHEBI:58066"/>
        <dbReference type="ChEBI" id="CHEBI:58274"/>
        <dbReference type="ChEBI" id="CHEBI:58349"/>
        <dbReference type="EC" id="1.2.1.41"/>
    </reaction>
</comment>
<dbReference type="PANTHER" id="PTHR11063">
    <property type="entry name" value="GLUTAMATE SEMIALDEHYDE DEHYDROGENASE"/>
    <property type="match status" value="1"/>
</dbReference>
<dbReference type="PROSITE" id="PS01223">
    <property type="entry name" value="PROA"/>
    <property type="match status" value="1"/>
</dbReference>
<dbReference type="InterPro" id="IPR012134">
    <property type="entry name" value="Glu-5-SA_DH"/>
</dbReference>
<dbReference type="InterPro" id="IPR016162">
    <property type="entry name" value="Ald_DH_N"/>
</dbReference>
<dbReference type="Gene3D" id="3.40.309.10">
    <property type="entry name" value="Aldehyde Dehydrogenase, Chain A, domain 2"/>
    <property type="match status" value="1"/>
</dbReference>
<evidence type="ECO:0000256" key="3">
    <source>
        <dbReference type="ARBA" id="ARBA00022650"/>
    </source>
</evidence>
<dbReference type="FunFam" id="3.40.309.10:FF:000006">
    <property type="entry name" value="Gamma-glutamyl phosphate reductase"/>
    <property type="match status" value="1"/>
</dbReference>
<dbReference type="HAMAP" id="MF_00412">
    <property type="entry name" value="ProA"/>
    <property type="match status" value="1"/>
</dbReference>
<comment type="caution">
    <text evidence="9">The sequence shown here is derived from an EMBL/GenBank/DDBJ whole genome shotgun (WGS) entry which is preliminary data.</text>
</comment>
<evidence type="ECO:0000256" key="1">
    <source>
        <dbReference type="ARBA" id="ARBA00004985"/>
    </source>
</evidence>
<dbReference type="GO" id="GO:0005737">
    <property type="term" value="C:cytoplasm"/>
    <property type="evidence" value="ECO:0007669"/>
    <property type="project" value="UniProtKB-SubCell"/>
</dbReference>
<feature type="domain" description="Aldehyde dehydrogenase" evidence="8">
    <location>
        <begin position="10"/>
        <end position="284"/>
    </location>
</feature>
<organism evidence="9 10">
    <name type="scientific">Metabacillus idriensis</name>
    <dbReference type="NCBI Taxonomy" id="324768"/>
    <lineage>
        <taxon>Bacteria</taxon>
        <taxon>Bacillati</taxon>
        <taxon>Bacillota</taxon>
        <taxon>Bacilli</taxon>
        <taxon>Bacillales</taxon>
        <taxon>Bacillaceae</taxon>
        <taxon>Metabacillus</taxon>
    </lineage>
</organism>
<evidence type="ECO:0000256" key="2">
    <source>
        <dbReference type="ARBA" id="ARBA00022605"/>
    </source>
</evidence>
<dbReference type="InterPro" id="IPR020593">
    <property type="entry name" value="G-glutamylP_reductase_CS"/>
</dbReference>
<keyword evidence="7" id="KW-0963">Cytoplasm</keyword>
<dbReference type="RefSeq" id="WP_154317999.1">
    <property type="nucleotide sequence ID" value="NZ_CAJGAA010000001.1"/>
</dbReference>
<keyword evidence="2 7" id="KW-0028">Amino-acid biosynthesis</keyword>
<keyword evidence="4 7" id="KW-0521">NADP</keyword>
<gene>
    <name evidence="7" type="primary">proA</name>
    <name evidence="9" type="ORF">GJU41_03270</name>
</gene>
<dbReference type="Pfam" id="PF00171">
    <property type="entry name" value="Aldedh"/>
    <property type="match status" value="1"/>
</dbReference>
<evidence type="ECO:0000313" key="9">
    <source>
        <dbReference type="EMBL" id="MRX52980.1"/>
    </source>
</evidence>
<dbReference type="UniPathway" id="UPA00098">
    <property type="reaction ID" value="UER00360"/>
</dbReference>
<comment type="subcellular location">
    <subcellularLocation>
        <location evidence="7">Cytoplasm</location>
    </subcellularLocation>
</comment>
<dbReference type="GO" id="GO:0004350">
    <property type="term" value="F:glutamate-5-semialdehyde dehydrogenase activity"/>
    <property type="evidence" value="ECO:0007669"/>
    <property type="project" value="UniProtKB-UniRule"/>
</dbReference>
<dbReference type="CDD" id="cd07079">
    <property type="entry name" value="ALDH_F18-19_ProA-GPR"/>
    <property type="match status" value="1"/>
</dbReference>
<dbReference type="EMBL" id="WKKF01000001">
    <property type="protein sequence ID" value="MRX52980.1"/>
    <property type="molecule type" value="Genomic_DNA"/>
</dbReference>
<dbReference type="GO" id="GO:0055129">
    <property type="term" value="P:L-proline biosynthetic process"/>
    <property type="evidence" value="ECO:0007669"/>
    <property type="project" value="UniProtKB-UniRule"/>
</dbReference>
<protein>
    <recommendedName>
        <fullName evidence="7">Gamma-glutamyl phosphate reductase</fullName>
        <shortName evidence="7">GPR</shortName>
        <ecNumber evidence="7">1.2.1.41</ecNumber>
    </recommendedName>
    <alternativeName>
        <fullName evidence="7">Glutamate-5-semialdehyde dehydrogenase</fullName>
    </alternativeName>
    <alternativeName>
        <fullName evidence="7">Glutamyl-gamma-semialdehyde dehydrogenase</fullName>
        <shortName evidence="7">GSA dehydrogenase</shortName>
    </alternativeName>
</protein>
<dbReference type="NCBIfam" id="TIGR00407">
    <property type="entry name" value="proA"/>
    <property type="match status" value="1"/>
</dbReference>
<dbReference type="Proteomes" id="UP000441585">
    <property type="component" value="Unassembled WGS sequence"/>
</dbReference>
<evidence type="ECO:0000256" key="6">
    <source>
        <dbReference type="ARBA" id="ARBA00049024"/>
    </source>
</evidence>
<evidence type="ECO:0000256" key="7">
    <source>
        <dbReference type="HAMAP-Rule" id="MF_00412"/>
    </source>
</evidence>
<evidence type="ECO:0000256" key="4">
    <source>
        <dbReference type="ARBA" id="ARBA00022857"/>
    </source>
</evidence>
<sequence length="415" mass="45814">MSEVLRKGKAAKAVSYQLIEKTTEEKNTALEKIAQQLEMEQAYLIAENQKDLQFGKANGVSDSILDRMLLNKKRIEDMAHAIRLLIELQDPIGETLETIEKENGLHIQKKRVPLGVIGMIYEARPNVTIDAATLSLKTGNAVILRGSSSSIHSNKALVAVIHRALEQTGIPQDAVQLIEDTRRETAKELFTLNEYLDVLIPRGGKKLIDTVVKESTVPVLETGAGNCHIYIDESADPLMAERIVLNGKTQRPSVCNAIETILIHENWLQESGETLLKQLHEHSVEIFGDEQIRSLFSKAKPAAEEDWGTEYLALTVSIKAVKSVGEAIQHINQYGTKHSESIITKDAANAAQFQTRVDAAAVYHNASTRFTDGFEFGYGAEIGISTQKLHARGPMGLPALTSSKHFIYGNGQIRE</sequence>
<keyword evidence="3 7" id="KW-0641">Proline biosynthesis</keyword>
<comment type="similarity">
    <text evidence="7">Belongs to the gamma-glutamyl phosphate reductase family.</text>
</comment>
<dbReference type="InterPro" id="IPR016161">
    <property type="entry name" value="Ald_DH/histidinol_DH"/>
</dbReference>
<reference evidence="9 10" key="1">
    <citation type="submission" date="2019-11" db="EMBL/GenBank/DDBJ databases">
        <title>Bacillus idriensis genome.</title>
        <authorList>
            <person name="Konopka E.N."/>
            <person name="Newman J.D."/>
        </authorList>
    </citation>
    <scope>NUCLEOTIDE SEQUENCE [LARGE SCALE GENOMIC DNA]</scope>
    <source>
        <strain evidence="9 10">DSM 19097</strain>
    </source>
</reference>
<dbReference type="InterPro" id="IPR015590">
    <property type="entry name" value="Aldehyde_DH_dom"/>
</dbReference>
<accession>A0A6I2M4G0</accession>
<proteinExistence type="inferred from homology"/>
<comment type="pathway">
    <text evidence="1 7">Amino-acid biosynthesis; L-proline biosynthesis; L-glutamate 5-semialdehyde from L-glutamate: step 2/2.</text>
</comment>
<keyword evidence="10" id="KW-1185">Reference proteome</keyword>
<comment type="function">
    <text evidence="7">Catalyzes the NADPH-dependent reduction of L-glutamate 5-phosphate into L-glutamate 5-semialdehyde and phosphate. The product spontaneously undergoes cyclization to form 1-pyrroline-5-carboxylate.</text>
</comment>
<dbReference type="PIRSF" id="PIRSF000151">
    <property type="entry name" value="GPR"/>
    <property type="match status" value="1"/>
</dbReference>
<name>A0A6I2M4G0_9BACI</name>
<dbReference type="GO" id="GO:0050661">
    <property type="term" value="F:NADP binding"/>
    <property type="evidence" value="ECO:0007669"/>
    <property type="project" value="InterPro"/>
</dbReference>
<evidence type="ECO:0000259" key="8">
    <source>
        <dbReference type="Pfam" id="PF00171"/>
    </source>
</evidence>
<dbReference type="SUPFAM" id="SSF53720">
    <property type="entry name" value="ALDH-like"/>
    <property type="match status" value="1"/>
</dbReference>
<dbReference type="AlphaFoldDB" id="A0A6I2M4G0"/>
<evidence type="ECO:0000256" key="5">
    <source>
        <dbReference type="ARBA" id="ARBA00023002"/>
    </source>
</evidence>
<dbReference type="NCBIfam" id="NF001221">
    <property type="entry name" value="PRK00197.1"/>
    <property type="match status" value="1"/>
</dbReference>
<dbReference type="Gene3D" id="3.40.605.10">
    <property type="entry name" value="Aldehyde Dehydrogenase, Chain A, domain 1"/>
    <property type="match status" value="1"/>
</dbReference>
<dbReference type="EC" id="1.2.1.41" evidence="7"/>